<sequence>MLSKEGASWKMSTSPGLWASTEQLRFLRLSASETLGYVLGAGSTKAVGASLEDQLGNPEAVQAHLTLQRQRLARAHQPLPAPPDKSCIGSSYRVPGSNLRADTVNLGEQDLSTAARCLTTRYAKFLPSACQSPQQAASMPAQTLTSWLPACQTPQQGGSLPAKSLSWLKAGDRPAKSQPAESLSMLVASLSRVSQQAGGQESLSRLVQLHPINSGLYATVLPPAYQAPIQQAGGQPTESICRLVASLPSHSAGWWPACRVNQQAGGQPAKSISRLVASLSSHSAGWWTACQVSQQNGGQPAESLSRLFAGSAYQLAGNPLPRPSAGWQPAHLATSGLSRHSKYSLSAHDPGPDPLLEEEVLTWLIQKYKKLELFWYQASKGSKANCRQAVQSKGNFIPLDELMPEQLNDLGTVSSAKDNYDSLMCLSYKPSAILGKNFQDVANIAFEANCELMAENYIPAFCSLHYQDPLQELNCFPNVTFTTSGFYNPPHKDTGDAQEFAFLLFLPINNHDGSLIQSTDEYHVKGGAFVFLDYHFGIDFSKHNGIVKVVWPS</sequence>
<protein>
    <recommendedName>
        <fullName evidence="1">Tet-like 2OG-Fe(II) oxygenase domain-containing protein</fullName>
    </recommendedName>
</protein>
<proteinExistence type="predicted"/>
<evidence type="ECO:0000259" key="1">
    <source>
        <dbReference type="Pfam" id="PF20515"/>
    </source>
</evidence>
<evidence type="ECO:0000313" key="3">
    <source>
        <dbReference type="Proteomes" id="UP000235388"/>
    </source>
</evidence>
<dbReference type="Pfam" id="PF20515">
    <property type="entry name" value="2OG-FeII_Oxy_6"/>
    <property type="match status" value="1"/>
</dbReference>
<dbReference type="EMBL" id="PGCJ01000206">
    <property type="protein sequence ID" value="PLW38535.1"/>
    <property type="molecule type" value="Genomic_DNA"/>
</dbReference>
<name>A0A2N5ULB3_9BASI</name>
<dbReference type="InterPro" id="IPR046798">
    <property type="entry name" value="2OG-FeII_Oxy_6"/>
</dbReference>
<evidence type="ECO:0000313" key="2">
    <source>
        <dbReference type="EMBL" id="PLW38535.1"/>
    </source>
</evidence>
<dbReference type="AlphaFoldDB" id="A0A2N5ULB3"/>
<comment type="caution">
    <text evidence="2">The sequence shown here is derived from an EMBL/GenBank/DDBJ whole genome shotgun (WGS) entry which is preliminary data.</text>
</comment>
<organism evidence="2 3">
    <name type="scientific">Puccinia coronata f. sp. avenae</name>
    <dbReference type="NCBI Taxonomy" id="200324"/>
    <lineage>
        <taxon>Eukaryota</taxon>
        <taxon>Fungi</taxon>
        <taxon>Dikarya</taxon>
        <taxon>Basidiomycota</taxon>
        <taxon>Pucciniomycotina</taxon>
        <taxon>Pucciniomycetes</taxon>
        <taxon>Pucciniales</taxon>
        <taxon>Pucciniaceae</taxon>
        <taxon>Puccinia</taxon>
    </lineage>
</organism>
<dbReference type="OrthoDB" id="2506686at2759"/>
<reference evidence="2 3" key="1">
    <citation type="submission" date="2017-11" db="EMBL/GenBank/DDBJ databases">
        <title>De novo assembly and phasing of dikaryotic genomes from two isolates of Puccinia coronata f. sp. avenae, the causal agent of oat crown rust.</title>
        <authorList>
            <person name="Miller M.E."/>
            <person name="Zhang Y."/>
            <person name="Omidvar V."/>
            <person name="Sperschneider J."/>
            <person name="Schwessinger B."/>
            <person name="Raley C."/>
            <person name="Palmer J.M."/>
            <person name="Garnica D."/>
            <person name="Upadhyaya N."/>
            <person name="Rathjen J."/>
            <person name="Taylor J.M."/>
            <person name="Park R.F."/>
            <person name="Dodds P.N."/>
            <person name="Hirsch C.D."/>
            <person name="Kianian S.F."/>
            <person name="Figueroa M."/>
        </authorList>
    </citation>
    <scope>NUCLEOTIDE SEQUENCE [LARGE SCALE GENOMIC DNA]</scope>
    <source>
        <strain evidence="2">12NC29</strain>
    </source>
</reference>
<feature type="domain" description="Tet-like 2OG-Fe(II) oxygenase" evidence="1">
    <location>
        <begin position="414"/>
        <end position="551"/>
    </location>
</feature>
<dbReference type="Proteomes" id="UP000235388">
    <property type="component" value="Unassembled WGS sequence"/>
</dbReference>
<keyword evidence="3" id="KW-1185">Reference proteome</keyword>
<gene>
    <name evidence="2" type="ORF">PCANC_23455</name>
</gene>
<accession>A0A2N5ULB3</accession>